<protein>
    <submittedName>
        <fullName evidence="6">Transketolase</fullName>
    </submittedName>
</protein>
<evidence type="ECO:0000256" key="2">
    <source>
        <dbReference type="ARBA" id="ARBA00007131"/>
    </source>
</evidence>
<dbReference type="Proteomes" id="UP000632195">
    <property type="component" value="Unassembled WGS sequence"/>
</dbReference>
<reference evidence="6" key="2">
    <citation type="submission" date="2022-09" db="EMBL/GenBank/DDBJ databases">
        <authorList>
            <person name="Sun Q."/>
            <person name="Ohkuma M."/>
        </authorList>
    </citation>
    <scope>NUCLEOTIDE SEQUENCE</scope>
    <source>
        <strain evidence="6">JCM 13583</strain>
    </source>
</reference>
<dbReference type="PANTHER" id="PTHR43825">
    <property type="entry name" value="PYRUVATE DEHYDROGENASE E1 COMPONENT"/>
    <property type="match status" value="1"/>
</dbReference>
<dbReference type="InterPro" id="IPR051157">
    <property type="entry name" value="PDH/Transketolase"/>
</dbReference>
<comment type="cofactor">
    <cofactor evidence="1">
        <name>thiamine diphosphate</name>
        <dbReference type="ChEBI" id="CHEBI:58937"/>
    </cofactor>
</comment>
<organism evidence="6 7">
    <name type="scientific">Thermogymnomonas acidicola</name>
    <dbReference type="NCBI Taxonomy" id="399579"/>
    <lineage>
        <taxon>Archaea</taxon>
        <taxon>Methanobacteriati</taxon>
        <taxon>Thermoplasmatota</taxon>
        <taxon>Thermoplasmata</taxon>
        <taxon>Thermoplasmatales</taxon>
        <taxon>Thermogymnomonas</taxon>
    </lineage>
</organism>
<comment type="caution">
    <text evidence="6">The sequence shown here is derived from an EMBL/GenBank/DDBJ whole genome shotgun (WGS) entry which is preliminary data.</text>
</comment>
<keyword evidence="4" id="KW-0812">Transmembrane</keyword>
<dbReference type="Gene3D" id="3.40.50.920">
    <property type="match status" value="1"/>
</dbReference>
<dbReference type="SUPFAM" id="SSF52922">
    <property type="entry name" value="TK C-terminal domain-like"/>
    <property type="match status" value="1"/>
</dbReference>
<keyword evidence="7" id="KW-1185">Reference proteome</keyword>
<proteinExistence type="inferred from homology"/>
<evidence type="ECO:0000256" key="4">
    <source>
        <dbReference type="SAM" id="Phobius"/>
    </source>
</evidence>
<dbReference type="SUPFAM" id="SSF52518">
    <property type="entry name" value="Thiamin diphosphate-binding fold (THDP-binding)"/>
    <property type="match status" value="1"/>
</dbReference>
<gene>
    <name evidence="6" type="ORF">GCM10007108_10720</name>
</gene>
<keyword evidence="4" id="KW-0472">Membrane</keyword>
<comment type="similarity">
    <text evidence="2">Belongs to the transketolase family.</text>
</comment>
<feature type="transmembrane region" description="Helical" evidence="4">
    <location>
        <begin position="59"/>
        <end position="82"/>
    </location>
</feature>
<dbReference type="InterPro" id="IPR033248">
    <property type="entry name" value="Transketolase_C"/>
</dbReference>
<dbReference type="FunFam" id="3.40.50.970:FF:000129">
    <property type="entry name" value="Transketolase"/>
    <property type="match status" value="1"/>
</dbReference>
<accession>A0AA37BS17</accession>
<keyword evidence="3" id="KW-0786">Thiamine pyrophosphate</keyword>
<feature type="domain" description="Transketolase-like pyrimidine-binding" evidence="5">
    <location>
        <begin position="5"/>
        <end position="170"/>
    </location>
</feature>
<dbReference type="EMBL" id="BMNY01000001">
    <property type="protein sequence ID" value="GGM74632.1"/>
    <property type="molecule type" value="Genomic_DNA"/>
</dbReference>
<evidence type="ECO:0000313" key="6">
    <source>
        <dbReference type="EMBL" id="GGM74632.1"/>
    </source>
</evidence>
<dbReference type="Gene3D" id="3.40.50.970">
    <property type="match status" value="1"/>
</dbReference>
<dbReference type="GO" id="GO:0044272">
    <property type="term" value="P:sulfur compound biosynthetic process"/>
    <property type="evidence" value="ECO:0007669"/>
    <property type="project" value="UniProtKB-ARBA"/>
</dbReference>
<name>A0AA37BS17_9ARCH</name>
<dbReference type="Pfam" id="PF02780">
    <property type="entry name" value="Transketolase_C"/>
    <property type="match status" value="1"/>
</dbReference>
<keyword evidence="4" id="KW-1133">Transmembrane helix</keyword>
<evidence type="ECO:0000256" key="3">
    <source>
        <dbReference type="ARBA" id="ARBA00023052"/>
    </source>
</evidence>
<reference evidence="6" key="1">
    <citation type="journal article" date="2014" name="Int. J. Syst. Evol. Microbiol.">
        <title>Complete genome sequence of Corynebacterium casei LMG S-19264T (=DSM 44701T), isolated from a smear-ripened cheese.</title>
        <authorList>
            <consortium name="US DOE Joint Genome Institute (JGI-PGF)"/>
            <person name="Walter F."/>
            <person name="Albersmeier A."/>
            <person name="Kalinowski J."/>
            <person name="Ruckert C."/>
        </authorList>
    </citation>
    <scope>NUCLEOTIDE SEQUENCE</scope>
    <source>
        <strain evidence="6">JCM 13583</strain>
    </source>
</reference>
<evidence type="ECO:0000256" key="1">
    <source>
        <dbReference type="ARBA" id="ARBA00001964"/>
    </source>
</evidence>
<dbReference type="AlphaFoldDB" id="A0AA37BS17"/>
<evidence type="ECO:0000259" key="5">
    <source>
        <dbReference type="SMART" id="SM00861"/>
    </source>
</evidence>
<sequence>MMVTESLRDAYGEKLVELGGRYRDLVVLDADLSTSTKTALFGKKYPDRFFNMGIAEQSMVTTAAGLALSGKIVFASTFAVFLMRTYEQIRQSVCYNNLNVKFVVTHAGITVGEDGATHQIIEDVGIMSGLPNMRVIVPVDSVETTSVIEYLVEETKTPYYVRLSREKFPILNDESYEYRPGRSVTFKDGSDITIVAMGVMVSMALKAAETLKSRGIDARVINMSSIKPIDRYAIIKAARETGRIVTAEEHSIYNGLGSRVAEVVGEEYPVPVWRIGMRDTFGKSGKAWELFDYFHIGVEDIVRIAESCFREEKRYENIP</sequence>
<dbReference type="CDD" id="cd07033">
    <property type="entry name" value="TPP_PYR_DXS_TK_like"/>
    <property type="match status" value="1"/>
</dbReference>
<evidence type="ECO:0000313" key="7">
    <source>
        <dbReference type="Proteomes" id="UP000632195"/>
    </source>
</evidence>
<dbReference type="InterPro" id="IPR029061">
    <property type="entry name" value="THDP-binding"/>
</dbReference>
<dbReference type="PANTHER" id="PTHR43825:SF1">
    <property type="entry name" value="TRANSKETOLASE-LIKE PYRIMIDINE-BINDING DOMAIN-CONTAINING PROTEIN"/>
    <property type="match status" value="1"/>
</dbReference>
<dbReference type="GO" id="GO:0006082">
    <property type="term" value="P:organic acid metabolic process"/>
    <property type="evidence" value="ECO:0007669"/>
    <property type="project" value="UniProtKB-ARBA"/>
</dbReference>
<dbReference type="SMART" id="SM00861">
    <property type="entry name" value="Transket_pyr"/>
    <property type="match status" value="1"/>
</dbReference>
<dbReference type="InterPro" id="IPR009014">
    <property type="entry name" value="Transketo_C/PFOR_II"/>
</dbReference>
<dbReference type="Pfam" id="PF02779">
    <property type="entry name" value="Transket_pyr"/>
    <property type="match status" value="1"/>
</dbReference>
<dbReference type="InterPro" id="IPR005475">
    <property type="entry name" value="Transketolase-like_Pyr-bd"/>
</dbReference>